<dbReference type="GeneID" id="71927824"/>
<organism evidence="1 2">
    <name type="scientific">Halocatena salina</name>
    <dbReference type="NCBI Taxonomy" id="2934340"/>
    <lineage>
        <taxon>Archaea</taxon>
        <taxon>Methanobacteriati</taxon>
        <taxon>Methanobacteriota</taxon>
        <taxon>Stenosarchaea group</taxon>
        <taxon>Halobacteria</taxon>
        <taxon>Halobacteriales</taxon>
        <taxon>Natronomonadaceae</taxon>
        <taxon>Halocatena</taxon>
    </lineage>
</organism>
<gene>
    <name evidence="1" type="ORF">MW046_07215</name>
</gene>
<evidence type="ECO:0000313" key="1">
    <source>
        <dbReference type="EMBL" id="UPM41782.1"/>
    </source>
</evidence>
<dbReference type="InterPro" id="IPR055959">
    <property type="entry name" value="DUF7537"/>
</dbReference>
<dbReference type="Pfam" id="PF24381">
    <property type="entry name" value="DUF7537"/>
    <property type="match status" value="1"/>
</dbReference>
<protein>
    <recommendedName>
        <fullName evidence="3">Lipoprotein</fullName>
    </recommendedName>
</protein>
<proteinExistence type="predicted"/>
<dbReference type="PROSITE" id="PS51257">
    <property type="entry name" value="PROKAR_LIPOPROTEIN"/>
    <property type="match status" value="1"/>
</dbReference>
<dbReference type="KEGG" id="haad:MW046_07215"/>
<evidence type="ECO:0000313" key="2">
    <source>
        <dbReference type="Proteomes" id="UP000831768"/>
    </source>
</evidence>
<keyword evidence="2" id="KW-1185">Reference proteome</keyword>
<evidence type="ECO:0008006" key="3">
    <source>
        <dbReference type="Google" id="ProtNLM"/>
    </source>
</evidence>
<dbReference type="RefSeq" id="WP_247992462.1">
    <property type="nucleotide sequence ID" value="NZ_CP096019.1"/>
</dbReference>
<reference evidence="1" key="1">
    <citation type="submission" date="2022-04" db="EMBL/GenBank/DDBJ databases">
        <title>Halocatena sp. nov., isolated from a salt lake.</title>
        <authorList>
            <person name="Cui H.-L."/>
        </authorList>
    </citation>
    <scope>NUCLEOTIDE SEQUENCE</scope>
    <source>
        <strain evidence="1">AD-1</strain>
    </source>
</reference>
<sequence>MRQLTIVCLLIMVGLTGCLGLSPFGSDISYPEGYNETGITDPELAAEQHNEALSEHDSYTKITNLTSPSGDGYAAATIRTNNTNNHTGATVKSRRSGKDTLKTEMYHNGDIGYTKSETDGYGNTYTTYEAPLSSTRKSLVNPSEFDKWFANISFEATGTVTRNGETLLRYNSTDIVDPKTFFHTVGFSTMDSIESVNSTLLIDEEGIIRQFTIMTTYRSDGKTQTGTISYRITNVDSTSVEKPDWVETARKQAN</sequence>
<dbReference type="EMBL" id="CP096019">
    <property type="protein sequence ID" value="UPM41782.1"/>
    <property type="molecule type" value="Genomic_DNA"/>
</dbReference>
<name>A0A8T9ZYM1_9EURY</name>
<accession>A0A8T9ZYM1</accession>
<dbReference type="Proteomes" id="UP000831768">
    <property type="component" value="Chromosome"/>
</dbReference>
<dbReference type="AlphaFoldDB" id="A0A8T9ZYM1"/>